<keyword evidence="3" id="KW-1185">Reference proteome</keyword>
<name>A0AAV8R7F9_ENSVE</name>
<gene>
    <name evidence="2" type="ORF">OPV22_013419</name>
</gene>
<sequence length="145" mass="15779">MQCGCTTFVEFHESRSLQTFDALLKQAGLCFALAFSENKRFNQHRESTDDPQEADVHGDNLEGRTRTEEGPSGNHSPLSICAKVRFTPRSSPQPAPLAACPWACALRLRCLRSSPKPTPLTAAFTAAGACAAPPHPRPRHRPTAV</sequence>
<dbReference type="EMBL" id="JAQQAF010000004">
    <property type="protein sequence ID" value="KAJ8491698.1"/>
    <property type="molecule type" value="Genomic_DNA"/>
</dbReference>
<organism evidence="2 3">
    <name type="scientific">Ensete ventricosum</name>
    <name type="common">Abyssinian banana</name>
    <name type="synonym">Musa ensete</name>
    <dbReference type="NCBI Taxonomy" id="4639"/>
    <lineage>
        <taxon>Eukaryota</taxon>
        <taxon>Viridiplantae</taxon>
        <taxon>Streptophyta</taxon>
        <taxon>Embryophyta</taxon>
        <taxon>Tracheophyta</taxon>
        <taxon>Spermatophyta</taxon>
        <taxon>Magnoliopsida</taxon>
        <taxon>Liliopsida</taxon>
        <taxon>Zingiberales</taxon>
        <taxon>Musaceae</taxon>
        <taxon>Ensete</taxon>
    </lineage>
</organism>
<evidence type="ECO:0000256" key="1">
    <source>
        <dbReference type="SAM" id="MobiDB-lite"/>
    </source>
</evidence>
<protein>
    <submittedName>
        <fullName evidence="2">Uncharacterized protein</fullName>
    </submittedName>
</protein>
<accession>A0AAV8R7F9</accession>
<dbReference type="Proteomes" id="UP001222027">
    <property type="component" value="Unassembled WGS sequence"/>
</dbReference>
<reference evidence="2 3" key="1">
    <citation type="submission" date="2022-12" db="EMBL/GenBank/DDBJ databases">
        <title>Chromosome-scale assembly of the Ensete ventricosum genome.</title>
        <authorList>
            <person name="Dussert Y."/>
            <person name="Stocks J."/>
            <person name="Wendawek A."/>
            <person name="Woldeyes F."/>
            <person name="Nichols R.A."/>
            <person name="Borrell J.S."/>
        </authorList>
    </citation>
    <scope>NUCLEOTIDE SEQUENCE [LARGE SCALE GENOMIC DNA]</scope>
    <source>
        <strain evidence="3">cv. Maze</strain>
        <tissue evidence="2">Seeds</tissue>
    </source>
</reference>
<comment type="caution">
    <text evidence="2">The sequence shown here is derived from an EMBL/GenBank/DDBJ whole genome shotgun (WGS) entry which is preliminary data.</text>
</comment>
<feature type="region of interest" description="Disordered" evidence="1">
    <location>
        <begin position="42"/>
        <end position="79"/>
    </location>
</feature>
<dbReference type="AlphaFoldDB" id="A0AAV8R7F9"/>
<feature type="compositionally biased region" description="Basic and acidic residues" evidence="1">
    <location>
        <begin position="42"/>
        <end position="69"/>
    </location>
</feature>
<evidence type="ECO:0000313" key="2">
    <source>
        <dbReference type="EMBL" id="KAJ8491698.1"/>
    </source>
</evidence>
<proteinExistence type="predicted"/>
<evidence type="ECO:0000313" key="3">
    <source>
        <dbReference type="Proteomes" id="UP001222027"/>
    </source>
</evidence>